<sequence>MLFFFFFLIFVFLRTPSGACSGLFLFLFLAFSELRVLPGQLPSDNFCILCARRLAQFSRREYANCSNRLFCLLCLVCMAVNAWWLSSYGRLSGEPCLINAVSLGAVGTMKRRRRKCLCLSSPRMKNCEKYGCGRFLEKKTWFYRRIPG</sequence>
<protein>
    <recommendedName>
        <fullName evidence="4">Secreted protein</fullName>
    </recommendedName>
</protein>
<evidence type="ECO:0008006" key="4">
    <source>
        <dbReference type="Google" id="ProtNLM"/>
    </source>
</evidence>
<evidence type="ECO:0000313" key="3">
    <source>
        <dbReference type="EMBL" id="MXU93595.1"/>
    </source>
</evidence>
<evidence type="ECO:0000256" key="1">
    <source>
        <dbReference type="SAM" id="Phobius"/>
    </source>
</evidence>
<proteinExistence type="predicted"/>
<feature type="transmembrane region" description="Helical" evidence="1">
    <location>
        <begin position="67"/>
        <end position="85"/>
    </location>
</feature>
<keyword evidence="1" id="KW-0812">Transmembrane</keyword>
<name>A0A6B0UVA2_IXORI</name>
<keyword evidence="1" id="KW-0472">Membrane</keyword>
<reference evidence="3" key="1">
    <citation type="submission" date="2019-12" db="EMBL/GenBank/DDBJ databases">
        <title>An insight into the sialome of adult female Ixodes ricinus ticks feeding for 6 days.</title>
        <authorList>
            <person name="Perner J."/>
            <person name="Ribeiro J.M.C."/>
        </authorList>
    </citation>
    <scope>NUCLEOTIDE SEQUENCE</scope>
    <source>
        <strain evidence="3">Semi-engorged</strain>
        <tissue evidence="3">Salivary glands</tissue>
    </source>
</reference>
<organism evidence="3">
    <name type="scientific">Ixodes ricinus</name>
    <name type="common">Common tick</name>
    <name type="synonym">Acarus ricinus</name>
    <dbReference type="NCBI Taxonomy" id="34613"/>
    <lineage>
        <taxon>Eukaryota</taxon>
        <taxon>Metazoa</taxon>
        <taxon>Ecdysozoa</taxon>
        <taxon>Arthropoda</taxon>
        <taxon>Chelicerata</taxon>
        <taxon>Arachnida</taxon>
        <taxon>Acari</taxon>
        <taxon>Parasitiformes</taxon>
        <taxon>Ixodida</taxon>
        <taxon>Ixodoidea</taxon>
        <taxon>Ixodidae</taxon>
        <taxon>Ixodinae</taxon>
        <taxon>Ixodes</taxon>
    </lineage>
</organism>
<feature type="chain" id="PRO_5025487225" description="Secreted protein" evidence="2">
    <location>
        <begin position="20"/>
        <end position="148"/>
    </location>
</feature>
<dbReference type="EMBL" id="GIFC01011512">
    <property type="protein sequence ID" value="MXU93595.1"/>
    <property type="molecule type" value="Transcribed_RNA"/>
</dbReference>
<keyword evidence="1" id="KW-1133">Transmembrane helix</keyword>
<feature type="signal peptide" evidence="2">
    <location>
        <begin position="1"/>
        <end position="19"/>
    </location>
</feature>
<evidence type="ECO:0000256" key="2">
    <source>
        <dbReference type="SAM" id="SignalP"/>
    </source>
</evidence>
<dbReference type="AlphaFoldDB" id="A0A6B0UVA2"/>
<keyword evidence="2" id="KW-0732">Signal</keyword>
<accession>A0A6B0UVA2</accession>